<dbReference type="InterPro" id="IPR036187">
    <property type="entry name" value="DNA_mismatch_repair_MutS_sf"/>
</dbReference>
<comment type="caution">
    <text evidence="1">The sequence shown here is derived from an EMBL/GenBank/DDBJ whole genome shotgun (WGS) entry which is preliminary data.</text>
</comment>
<sequence>KQLPNITIQVTKKEGIFFQTPRLNELNGKYSTLNASYNETSKELIEEVLTIAASYCDSLSQLAE</sequence>
<dbReference type="SUPFAM" id="SSF48334">
    <property type="entry name" value="DNA repair protein MutS, domain III"/>
    <property type="match status" value="1"/>
</dbReference>
<protein>
    <submittedName>
        <fullName evidence="1">Uncharacterized protein</fullName>
    </submittedName>
</protein>
<proteinExistence type="predicted"/>
<feature type="non-terminal residue" evidence="1">
    <location>
        <position position="1"/>
    </location>
</feature>
<accession>A0A8S2ZFY0</accession>
<name>A0A8S2ZFY0_9BILA</name>
<gene>
    <name evidence="1" type="ORF">GIL414_LOCUS39332</name>
</gene>
<dbReference type="Proteomes" id="UP000681720">
    <property type="component" value="Unassembled WGS sequence"/>
</dbReference>
<evidence type="ECO:0000313" key="1">
    <source>
        <dbReference type="EMBL" id="CAF4610527.1"/>
    </source>
</evidence>
<evidence type="ECO:0000313" key="2">
    <source>
        <dbReference type="Proteomes" id="UP000681720"/>
    </source>
</evidence>
<dbReference type="AlphaFoldDB" id="A0A8S2ZFY0"/>
<dbReference type="Gene3D" id="1.10.1420.10">
    <property type="match status" value="1"/>
</dbReference>
<organism evidence="1 2">
    <name type="scientific">Rotaria magnacalcarata</name>
    <dbReference type="NCBI Taxonomy" id="392030"/>
    <lineage>
        <taxon>Eukaryota</taxon>
        <taxon>Metazoa</taxon>
        <taxon>Spiralia</taxon>
        <taxon>Gnathifera</taxon>
        <taxon>Rotifera</taxon>
        <taxon>Eurotatoria</taxon>
        <taxon>Bdelloidea</taxon>
        <taxon>Philodinida</taxon>
        <taxon>Philodinidae</taxon>
        <taxon>Rotaria</taxon>
    </lineage>
</organism>
<dbReference type="EMBL" id="CAJOBJ010106246">
    <property type="protein sequence ID" value="CAF4610527.1"/>
    <property type="molecule type" value="Genomic_DNA"/>
</dbReference>
<reference evidence="1" key="1">
    <citation type="submission" date="2021-02" db="EMBL/GenBank/DDBJ databases">
        <authorList>
            <person name="Nowell W R."/>
        </authorList>
    </citation>
    <scope>NUCLEOTIDE SEQUENCE</scope>
</reference>